<dbReference type="PaxDb" id="35128-Thaps22551"/>
<dbReference type="GeneID" id="7447275"/>
<reference evidence="3 4" key="1">
    <citation type="journal article" date="2004" name="Science">
        <title>The genome of the diatom Thalassiosira pseudonana: ecology, evolution, and metabolism.</title>
        <authorList>
            <person name="Armbrust E.V."/>
            <person name="Berges J.A."/>
            <person name="Bowler C."/>
            <person name="Green B.R."/>
            <person name="Martinez D."/>
            <person name="Putnam N.H."/>
            <person name="Zhou S."/>
            <person name="Allen A.E."/>
            <person name="Apt K.E."/>
            <person name="Bechner M."/>
            <person name="Brzezinski M.A."/>
            <person name="Chaal B.K."/>
            <person name="Chiovitti A."/>
            <person name="Davis A.K."/>
            <person name="Demarest M.S."/>
            <person name="Detter J.C."/>
            <person name="Glavina T."/>
            <person name="Goodstein D."/>
            <person name="Hadi M.Z."/>
            <person name="Hellsten U."/>
            <person name="Hildebrand M."/>
            <person name="Jenkins B.D."/>
            <person name="Jurka J."/>
            <person name="Kapitonov V.V."/>
            <person name="Kroger N."/>
            <person name="Lau W.W."/>
            <person name="Lane T.W."/>
            <person name="Larimer F.W."/>
            <person name="Lippmeier J.C."/>
            <person name="Lucas S."/>
            <person name="Medina M."/>
            <person name="Montsant A."/>
            <person name="Obornik M."/>
            <person name="Parker M.S."/>
            <person name="Palenik B."/>
            <person name="Pazour G.J."/>
            <person name="Richardson P.M."/>
            <person name="Rynearson T.A."/>
            <person name="Saito M.A."/>
            <person name="Schwartz D.C."/>
            <person name="Thamatrakoln K."/>
            <person name="Valentin K."/>
            <person name="Vardi A."/>
            <person name="Wilkerson F.P."/>
            <person name="Rokhsar D.S."/>
        </authorList>
    </citation>
    <scope>NUCLEOTIDE SEQUENCE [LARGE SCALE GENOMIC DNA]</scope>
    <source>
        <strain evidence="3 4">CCMP1335</strain>
    </source>
</reference>
<dbReference type="Pfam" id="PF03457">
    <property type="entry name" value="HA"/>
    <property type="match status" value="5"/>
</dbReference>
<dbReference type="PANTHER" id="PTHR33418">
    <property type="entry name" value="HELICASE-ASSOCIATED"/>
    <property type="match status" value="1"/>
</dbReference>
<evidence type="ECO:0000313" key="3">
    <source>
        <dbReference type="EMBL" id="EED91818.1"/>
    </source>
</evidence>
<dbReference type="EMBL" id="CM000642">
    <property type="protein sequence ID" value="EED91818.1"/>
    <property type="molecule type" value="Genomic_DNA"/>
</dbReference>
<accession>B8C1T2</accession>
<dbReference type="HOGENOM" id="CLU_410246_0_0_1"/>
<proteinExistence type="predicted"/>
<sequence length="670" mass="75765">MSLPSDNNNIDALSLAAYAVAPAAEGEGEVYTDGIDATVVETPAEWEQPLGVDVVDAAGVPALPPVVDEKTRVPQEETWKKRIAELTAYKEKHGNVSNIPRKGEYAELSRFVNNQRQNYRKSLEGMGSTLTAERIHDLEGLGFTWSSKPETLIKALARQAANVDAETLQKVKNGASNDEDGERAKKKRGRQQDKETWNHRLEQLKAFHAGSGHFRVPLSLERGTKRPRASVEHENLDSETVKLGKWVKRQRTLQKKGELDPKRFKMLTEIGFDFNPGHSTRNERLEIQLGMLDSLRKRREFTNAQVADLTYLYNEWKRRGEENESSVQNPNSISVFASESGKHADKWAANFEKLKAFKAKNGHARAYQNHQDPEIKALGKWSDYQRQCYVKRQKGLKVALDEERIAKLESIGFEWRIRQSIPVPNTNNAGIASGGLAPVDCSAIFVKHREMDPNESKNNYKFECRVEETKRFKEQFGITRVGAKLKTKYPEWAQQLDALGKWMDAQRNAKQKNTLPAEREKILLEIGVDLTPGRGKPVDYRLWNEKLSELVRYKKEHGHTRVPSKGKGVANDEIKRLGKWVGKQRELYWKRARGENCPLSDDRIAALEAIGFEWRLMITNELPKSVKAMSAAPGESNQQQAQAEELINAIPDGLAAMGGDGTNNNFHINI</sequence>
<gene>
    <name evidence="3" type="ORF">THAPSDRAFT_22551</name>
</gene>
<dbReference type="Proteomes" id="UP000001449">
    <property type="component" value="Chromosome 5"/>
</dbReference>
<feature type="domain" description="Helicase-associated" evidence="2">
    <location>
        <begin position="75"/>
        <end position="143"/>
    </location>
</feature>
<dbReference type="AlphaFoldDB" id="B8C1T2"/>
<protein>
    <recommendedName>
        <fullName evidence="2">Helicase-associated domain-containing protein</fullName>
    </recommendedName>
</protein>
<dbReference type="InterPro" id="IPR005114">
    <property type="entry name" value="Helicase_assoc"/>
</dbReference>
<dbReference type="RefSeq" id="XP_002290066.1">
    <property type="nucleotide sequence ID" value="XM_002290030.1"/>
</dbReference>
<evidence type="ECO:0000313" key="4">
    <source>
        <dbReference type="Proteomes" id="UP000001449"/>
    </source>
</evidence>
<dbReference type="InParanoid" id="B8C1T2"/>
<feature type="domain" description="Helicase-associated" evidence="2">
    <location>
        <begin position="543"/>
        <end position="612"/>
    </location>
</feature>
<keyword evidence="4" id="KW-1185">Reference proteome</keyword>
<evidence type="ECO:0000256" key="1">
    <source>
        <dbReference type="SAM" id="MobiDB-lite"/>
    </source>
</evidence>
<reference evidence="3 4" key="2">
    <citation type="journal article" date="2008" name="Nature">
        <title>The Phaeodactylum genome reveals the evolutionary history of diatom genomes.</title>
        <authorList>
            <person name="Bowler C."/>
            <person name="Allen A.E."/>
            <person name="Badger J.H."/>
            <person name="Grimwood J."/>
            <person name="Jabbari K."/>
            <person name="Kuo A."/>
            <person name="Maheswari U."/>
            <person name="Martens C."/>
            <person name="Maumus F."/>
            <person name="Otillar R.P."/>
            <person name="Rayko E."/>
            <person name="Salamov A."/>
            <person name="Vandepoele K."/>
            <person name="Beszteri B."/>
            <person name="Gruber A."/>
            <person name="Heijde M."/>
            <person name="Katinka M."/>
            <person name="Mock T."/>
            <person name="Valentin K."/>
            <person name="Verret F."/>
            <person name="Berges J.A."/>
            <person name="Brownlee C."/>
            <person name="Cadoret J.P."/>
            <person name="Chiovitti A."/>
            <person name="Choi C.J."/>
            <person name="Coesel S."/>
            <person name="De Martino A."/>
            <person name="Detter J.C."/>
            <person name="Durkin C."/>
            <person name="Falciatore A."/>
            <person name="Fournet J."/>
            <person name="Haruta M."/>
            <person name="Huysman M.J."/>
            <person name="Jenkins B.D."/>
            <person name="Jiroutova K."/>
            <person name="Jorgensen R.E."/>
            <person name="Joubert Y."/>
            <person name="Kaplan A."/>
            <person name="Kroger N."/>
            <person name="Kroth P.G."/>
            <person name="La Roche J."/>
            <person name="Lindquist E."/>
            <person name="Lommer M."/>
            <person name="Martin-Jezequel V."/>
            <person name="Lopez P.J."/>
            <person name="Lucas S."/>
            <person name="Mangogna M."/>
            <person name="McGinnis K."/>
            <person name="Medlin L.K."/>
            <person name="Montsant A."/>
            <person name="Oudot-Le Secq M.P."/>
            <person name="Napoli C."/>
            <person name="Obornik M."/>
            <person name="Parker M.S."/>
            <person name="Petit J.L."/>
            <person name="Porcel B.M."/>
            <person name="Poulsen N."/>
            <person name="Robison M."/>
            <person name="Rychlewski L."/>
            <person name="Rynearson T.A."/>
            <person name="Schmutz J."/>
            <person name="Shapiro H."/>
            <person name="Siaut M."/>
            <person name="Stanley M."/>
            <person name="Sussman M.R."/>
            <person name="Taylor A.R."/>
            <person name="Vardi A."/>
            <person name="von Dassow P."/>
            <person name="Vyverman W."/>
            <person name="Willis A."/>
            <person name="Wyrwicz L.S."/>
            <person name="Rokhsar D.S."/>
            <person name="Weissenbach J."/>
            <person name="Armbrust E.V."/>
            <person name="Green B.R."/>
            <person name="Van de Peer Y."/>
            <person name="Grigoriev I.V."/>
        </authorList>
    </citation>
    <scope>NUCLEOTIDE SEQUENCE [LARGE SCALE GENOMIC DNA]</scope>
    <source>
        <strain evidence="3 4">CCMP1335</strain>
    </source>
</reference>
<feature type="domain" description="Helicase-associated" evidence="2">
    <location>
        <begin position="344"/>
        <end position="413"/>
    </location>
</feature>
<name>B8C1T2_THAPS</name>
<dbReference type="KEGG" id="tps:THAPSDRAFT_22551"/>
<dbReference type="PANTHER" id="PTHR33418:SF1">
    <property type="entry name" value="HELICASE-ASSOCIATED DOMAIN-CONTAINING PROTEIN"/>
    <property type="match status" value="1"/>
</dbReference>
<evidence type="ECO:0000259" key="2">
    <source>
        <dbReference type="Pfam" id="PF03457"/>
    </source>
</evidence>
<feature type="region of interest" description="Disordered" evidence="1">
    <location>
        <begin position="172"/>
        <end position="195"/>
    </location>
</feature>
<organism evidence="3 4">
    <name type="scientific">Thalassiosira pseudonana</name>
    <name type="common">Marine diatom</name>
    <name type="synonym">Cyclotella nana</name>
    <dbReference type="NCBI Taxonomy" id="35128"/>
    <lineage>
        <taxon>Eukaryota</taxon>
        <taxon>Sar</taxon>
        <taxon>Stramenopiles</taxon>
        <taxon>Ochrophyta</taxon>
        <taxon>Bacillariophyta</taxon>
        <taxon>Coscinodiscophyceae</taxon>
        <taxon>Thalassiosirophycidae</taxon>
        <taxon>Thalassiosirales</taxon>
        <taxon>Thalassiosiraceae</taxon>
        <taxon>Thalassiosira</taxon>
    </lineage>
</organism>
<feature type="domain" description="Helicase-associated" evidence="2">
    <location>
        <begin position="461"/>
        <end position="528"/>
    </location>
</feature>
<dbReference type="Gene3D" id="6.10.140.530">
    <property type="match status" value="5"/>
</dbReference>
<feature type="domain" description="Helicase-associated" evidence="2">
    <location>
        <begin position="194"/>
        <end position="272"/>
    </location>
</feature>